<dbReference type="EMBL" id="MFKX01000007">
    <property type="protein sequence ID" value="OGG58014.1"/>
    <property type="molecule type" value="Genomic_DNA"/>
</dbReference>
<comment type="caution">
    <text evidence="2">The sequence shown here is derived from an EMBL/GenBank/DDBJ whole genome shotgun (WGS) entry which is preliminary data.</text>
</comment>
<dbReference type="Gene3D" id="3.30.70.2650">
    <property type="match status" value="1"/>
</dbReference>
<feature type="domain" description="Transcriptional repressor PaaX-like central Cas2-like" evidence="1">
    <location>
        <begin position="100"/>
        <end position="166"/>
    </location>
</feature>
<sequence>MRHKPRRRRPKLGSAQRAILSELSGGDLLVGFLLSGRSTKRMYRIARERAMRRYRDKLAIEQLANLEYIRVQDERLSITKKGRGALGEIVSSTRRTLGERAWDGKWRIVLFDIPESYAALRDRIRAILKEAGFVQLQQSVWVFPHECEELAQFIRSEPRIARYVLYGVLERVNEEGRLKKQFRLI</sequence>
<dbReference type="Pfam" id="PF20803">
    <property type="entry name" value="PaaX_M"/>
    <property type="match status" value="1"/>
</dbReference>
<evidence type="ECO:0000259" key="1">
    <source>
        <dbReference type="Pfam" id="PF20803"/>
    </source>
</evidence>
<protein>
    <recommendedName>
        <fullName evidence="1">Transcriptional repressor PaaX-like central Cas2-like domain-containing protein</fullName>
    </recommendedName>
</protein>
<evidence type="ECO:0000313" key="3">
    <source>
        <dbReference type="Proteomes" id="UP000177958"/>
    </source>
</evidence>
<gene>
    <name evidence="2" type="ORF">A2853_00780</name>
</gene>
<proteinExistence type="predicted"/>
<evidence type="ECO:0000313" key="2">
    <source>
        <dbReference type="EMBL" id="OGG58014.1"/>
    </source>
</evidence>
<dbReference type="InterPro" id="IPR048846">
    <property type="entry name" value="PaaX-like_central"/>
</dbReference>
<dbReference type="Proteomes" id="UP000177958">
    <property type="component" value="Unassembled WGS sequence"/>
</dbReference>
<name>A0A1F6D995_9BACT</name>
<accession>A0A1F6D995</accession>
<organism evidence="2 3">
    <name type="scientific">Candidatus Kaiserbacteria bacterium RIFCSPHIGHO2_01_FULL_55_17</name>
    <dbReference type="NCBI Taxonomy" id="1798484"/>
    <lineage>
        <taxon>Bacteria</taxon>
        <taxon>Candidatus Kaiseribacteriota</taxon>
    </lineage>
</organism>
<reference evidence="2 3" key="1">
    <citation type="journal article" date="2016" name="Nat. Commun.">
        <title>Thousands of microbial genomes shed light on interconnected biogeochemical processes in an aquifer system.</title>
        <authorList>
            <person name="Anantharaman K."/>
            <person name="Brown C.T."/>
            <person name="Hug L.A."/>
            <person name="Sharon I."/>
            <person name="Castelle C.J."/>
            <person name="Probst A.J."/>
            <person name="Thomas B.C."/>
            <person name="Singh A."/>
            <person name="Wilkins M.J."/>
            <person name="Karaoz U."/>
            <person name="Brodie E.L."/>
            <person name="Williams K.H."/>
            <person name="Hubbard S.S."/>
            <person name="Banfield J.F."/>
        </authorList>
    </citation>
    <scope>NUCLEOTIDE SEQUENCE [LARGE SCALE GENOMIC DNA]</scope>
</reference>
<dbReference type="AlphaFoldDB" id="A0A1F6D995"/>